<dbReference type="AlphaFoldDB" id="A0A1S2MGI2"/>
<dbReference type="Gene3D" id="6.20.190.10">
    <property type="entry name" value="Nutrient germinant receptor protein C, domain 1"/>
    <property type="match status" value="1"/>
</dbReference>
<feature type="chain" id="PRO_5038296502" description="Spore germination protein N-terminal domain-containing protein" evidence="1">
    <location>
        <begin position="25"/>
        <end position="141"/>
    </location>
</feature>
<evidence type="ECO:0000313" key="4">
    <source>
        <dbReference type="EMBL" id="QOY37773.1"/>
    </source>
</evidence>
<dbReference type="GO" id="GO:0009847">
    <property type="term" value="P:spore germination"/>
    <property type="evidence" value="ECO:0007669"/>
    <property type="project" value="InterPro"/>
</dbReference>
<evidence type="ECO:0000256" key="1">
    <source>
        <dbReference type="SAM" id="SignalP"/>
    </source>
</evidence>
<dbReference type="KEGG" id="aia:AWH56_009400"/>
<sequence length="141" mass="15329">MKLAKLFLLLNMCLFLLTSCIDDAREIDHRSMIVGMAIDTVKNDDNEDLFAVTVQIPLILSGTGDEGGLSGSVNEFETVNATGETILDAVAQIESMTPTVVFLGHLKVVTVSEELARKGLGKVIDFFDRLPQVANQMGQSR</sequence>
<dbReference type="RefSeq" id="WP_071315410.1">
    <property type="nucleotide sequence ID" value="NZ_CP063356.2"/>
</dbReference>
<gene>
    <name evidence="4" type="ORF">AWH56_009400</name>
    <name evidence="3" type="ORF">AWH56_01135</name>
</gene>
<feature type="signal peptide" evidence="1">
    <location>
        <begin position="1"/>
        <end position="24"/>
    </location>
</feature>
<dbReference type="PROSITE" id="PS51257">
    <property type="entry name" value="PROKAR_LIPOPROTEIN"/>
    <property type="match status" value="1"/>
</dbReference>
<name>A0A1S2MGI2_9BACI</name>
<evidence type="ECO:0000259" key="2">
    <source>
        <dbReference type="Pfam" id="PF25198"/>
    </source>
</evidence>
<organism evidence="3 5">
    <name type="scientific">Anaerobacillus isosaccharinicus</name>
    <dbReference type="NCBI Taxonomy" id="1532552"/>
    <lineage>
        <taxon>Bacteria</taxon>
        <taxon>Bacillati</taxon>
        <taxon>Bacillota</taxon>
        <taxon>Bacilli</taxon>
        <taxon>Bacillales</taxon>
        <taxon>Bacillaceae</taxon>
        <taxon>Anaerobacillus</taxon>
    </lineage>
</organism>
<dbReference type="PANTHER" id="PTHR35789">
    <property type="entry name" value="SPORE GERMINATION PROTEIN B3"/>
    <property type="match status" value="1"/>
</dbReference>
<reference evidence="4 5" key="2">
    <citation type="journal article" date="2017" name="Genome Announc.">
        <title>Draft Genome Sequences of Four Alkaliphilic Bacteria Belonging to the Anaerobacillus Genus.</title>
        <authorList>
            <person name="Bassil N.M."/>
            <person name="Lloyd J.R."/>
        </authorList>
    </citation>
    <scope>NUCLEOTIDE SEQUENCE [LARGE SCALE GENOMIC DNA]</scope>
    <source>
        <strain evidence="4 5">NB2006</strain>
    </source>
</reference>
<keyword evidence="1" id="KW-0732">Signal</keyword>
<evidence type="ECO:0000313" key="3">
    <source>
        <dbReference type="EMBL" id="OIJ23503.1"/>
    </source>
</evidence>
<dbReference type="Pfam" id="PF25198">
    <property type="entry name" value="Spore_GerAC_N"/>
    <property type="match status" value="1"/>
</dbReference>
<keyword evidence="5" id="KW-1185">Reference proteome</keyword>
<dbReference type="InterPro" id="IPR057336">
    <property type="entry name" value="GerAC_N"/>
</dbReference>
<dbReference type="Proteomes" id="UP000180175">
    <property type="component" value="Chromosome"/>
</dbReference>
<reference evidence="4" key="4">
    <citation type="submission" date="2020-10" db="EMBL/GenBank/DDBJ databases">
        <authorList>
            <person name="Bassil N.M."/>
            <person name="Lloyd J.R."/>
        </authorList>
    </citation>
    <scope>NUCLEOTIDE SEQUENCE</scope>
    <source>
        <strain evidence="4">NB2006</strain>
    </source>
</reference>
<dbReference type="InterPro" id="IPR008844">
    <property type="entry name" value="Spore_GerAC-like"/>
</dbReference>
<dbReference type="GO" id="GO:0016020">
    <property type="term" value="C:membrane"/>
    <property type="evidence" value="ECO:0007669"/>
    <property type="project" value="InterPro"/>
</dbReference>
<dbReference type="EMBL" id="CP063356">
    <property type="protein sequence ID" value="QOY37773.1"/>
    <property type="molecule type" value="Genomic_DNA"/>
</dbReference>
<dbReference type="PANTHER" id="PTHR35789:SF1">
    <property type="entry name" value="SPORE GERMINATION PROTEIN B3"/>
    <property type="match status" value="1"/>
</dbReference>
<reference evidence="4 5" key="3">
    <citation type="journal article" date="2019" name="Int. J. Syst. Evol. Microbiol.">
        <title>Anaerobacillus isosaccharinicus sp. nov., an alkaliphilic bacterium which degrades isosaccharinic acid.</title>
        <authorList>
            <person name="Bassil N.M."/>
            <person name="Lloyd J.R."/>
        </authorList>
    </citation>
    <scope>NUCLEOTIDE SEQUENCE [LARGE SCALE GENOMIC DNA]</scope>
    <source>
        <strain evidence="4 5">NB2006</strain>
    </source>
</reference>
<feature type="domain" description="Spore germination protein N-terminal" evidence="2">
    <location>
        <begin position="23"/>
        <end position="136"/>
    </location>
</feature>
<accession>A0A1S2MGI2</accession>
<dbReference type="OrthoDB" id="9816067at2"/>
<proteinExistence type="predicted"/>
<protein>
    <recommendedName>
        <fullName evidence="2">Spore germination protein N-terminal domain-containing protein</fullName>
    </recommendedName>
</protein>
<dbReference type="EMBL" id="LQXD01000001">
    <property type="protein sequence ID" value="OIJ23503.1"/>
    <property type="molecule type" value="Genomic_DNA"/>
</dbReference>
<reference evidence="3 5" key="1">
    <citation type="submission" date="2016-10" db="EMBL/GenBank/DDBJ databases">
        <title>Draft genome sequences of four alkaliphilic bacteria belonging to the Anaerobacillus genus.</title>
        <authorList>
            <person name="Bassil N.M."/>
            <person name="Lloyd J.R."/>
        </authorList>
    </citation>
    <scope>NUCLEOTIDE SEQUENCE [LARGE SCALE GENOMIC DNA]</scope>
    <source>
        <strain evidence="3 5">NB2006</strain>
    </source>
</reference>
<evidence type="ECO:0000313" key="5">
    <source>
        <dbReference type="Proteomes" id="UP000180175"/>
    </source>
</evidence>